<dbReference type="AlphaFoldDB" id="A0A9L0S453"/>
<dbReference type="PANTHER" id="PTHR15451:SF19">
    <property type="entry name" value="ERGOSTEROL BIOSYNTHETIC PROTEIN 28 HOMOLOG"/>
    <property type="match status" value="1"/>
</dbReference>
<evidence type="ECO:0000256" key="9">
    <source>
        <dbReference type="ARBA" id="ARBA00023098"/>
    </source>
</evidence>
<evidence type="ECO:0000256" key="8">
    <source>
        <dbReference type="ARBA" id="ARBA00023011"/>
    </source>
</evidence>
<comment type="subcellular location">
    <subcellularLocation>
        <location evidence="1">Endoplasmic reticulum membrane</location>
        <topology evidence="1">Multi-pass membrane protein</topology>
    </subcellularLocation>
</comment>
<keyword evidence="10" id="KW-0472">Membrane</keyword>
<evidence type="ECO:0000256" key="5">
    <source>
        <dbReference type="ARBA" id="ARBA00022824"/>
    </source>
</evidence>
<keyword evidence="6" id="KW-0752">Steroid biosynthesis</keyword>
<protein>
    <submittedName>
        <fullName evidence="13">Uncharacterized protein</fullName>
    </submittedName>
</protein>
<keyword evidence="4" id="KW-0812">Transmembrane</keyword>
<evidence type="ECO:0000256" key="11">
    <source>
        <dbReference type="ARBA" id="ARBA00023166"/>
    </source>
</evidence>
<keyword evidence="5" id="KW-0256">Endoplasmic reticulum</keyword>
<keyword evidence="3" id="KW-0444">Lipid biosynthesis</keyword>
<reference evidence="13 14" key="1">
    <citation type="journal article" date="2009" name="Science">
        <title>Genome sequence, comparative analysis, and population genetics of the domestic horse.</title>
        <authorList>
            <consortium name="Broad Institute Genome Sequencing Platform"/>
            <consortium name="Broad Institute Whole Genome Assembly Team"/>
            <person name="Wade C.M."/>
            <person name="Giulotto E."/>
            <person name="Sigurdsson S."/>
            <person name="Zoli M."/>
            <person name="Gnerre S."/>
            <person name="Imsland F."/>
            <person name="Lear T.L."/>
            <person name="Adelson D.L."/>
            <person name="Bailey E."/>
            <person name="Bellone R.R."/>
            <person name="Bloecker H."/>
            <person name="Distl O."/>
            <person name="Edgar R.C."/>
            <person name="Garber M."/>
            <person name="Leeb T."/>
            <person name="Mauceli E."/>
            <person name="MacLeod J.N."/>
            <person name="Penedo M.C.T."/>
            <person name="Raison J.M."/>
            <person name="Sharpe T."/>
            <person name="Vogel J."/>
            <person name="Andersson L."/>
            <person name="Antczak D.F."/>
            <person name="Biagi T."/>
            <person name="Binns M.M."/>
            <person name="Chowdhary B.P."/>
            <person name="Coleman S.J."/>
            <person name="Della Valle G."/>
            <person name="Fryc S."/>
            <person name="Guerin G."/>
            <person name="Hasegawa T."/>
            <person name="Hill E.W."/>
            <person name="Jurka J."/>
            <person name="Kiialainen A."/>
            <person name="Lindgren G."/>
            <person name="Liu J."/>
            <person name="Magnani E."/>
            <person name="Mickelson J.R."/>
            <person name="Murray J."/>
            <person name="Nergadze S.G."/>
            <person name="Onofrio R."/>
            <person name="Pedroni S."/>
            <person name="Piras M.F."/>
            <person name="Raudsepp T."/>
            <person name="Rocchi M."/>
            <person name="Roeed K.H."/>
            <person name="Ryder O.A."/>
            <person name="Searle S."/>
            <person name="Skow L."/>
            <person name="Swinburne J.E."/>
            <person name="Syvaenen A.C."/>
            <person name="Tozaki T."/>
            <person name="Valberg S.J."/>
            <person name="Vaudin M."/>
            <person name="White J.R."/>
            <person name="Zody M.C."/>
            <person name="Lander E.S."/>
            <person name="Lindblad-Toh K."/>
        </authorList>
    </citation>
    <scope>NUCLEOTIDE SEQUENCE [LARGE SCALE GENOMIC DNA]</scope>
    <source>
        <strain evidence="13 14">Thoroughbred</strain>
    </source>
</reference>
<organism evidence="13 14">
    <name type="scientific">Equus caballus</name>
    <name type="common">Horse</name>
    <dbReference type="NCBI Taxonomy" id="9796"/>
    <lineage>
        <taxon>Eukaryota</taxon>
        <taxon>Metazoa</taxon>
        <taxon>Chordata</taxon>
        <taxon>Craniata</taxon>
        <taxon>Vertebrata</taxon>
        <taxon>Euteleostomi</taxon>
        <taxon>Mammalia</taxon>
        <taxon>Eutheria</taxon>
        <taxon>Laurasiatheria</taxon>
        <taxon>Perissodactyla</taxon>
        <taxon>Equidae</taxon>
        <taxon>Equus</taxon>
    </lineage>
</organism>
<keyword evidence="11" id="KW-1207">Sterol metabolism</keyword>
<evidence type="ECO:0000256" key="1">
    <source>
        <dbReference type="ARBA" id="ARBA00004477"/>
    </source>
</evidence>
<evidence type="ECO:0000313" key="13">
    <source>
        <dbReference type="Ensembl" id="ENSECAP00000070915.1"/>
    </source>
</evidence>
<reference evidence="13" key="2">
    <citation type="submission" date="2025-08" db="UniProtKB">
        <authorList>
            <consortium name="Ensembl"/>
        </authorList>
    </citation>
    <scope>IDENTIFICATION</scope>
    <source>
        <strain evidence="13">Thoroughbred</strain>
    </source>
</reference>
<keyword evidence="8" id="KW-0756">Sterol biosynthesis</keyword>
<evidence type="ECO:0000256" key="4">
    <source>
        <dbReference type="ARBA" id="ARBA00022692"/>
    </source>
</evidence>
<evidence type="ECO:0000256" key="7">
    <source>
        <dbReference type="ARBA" id="ARBA00022989"/>
    </source>
</evidence>
<keyword evidence="14" id="KW-1185">Reference proteome</keyword>
<evidence type="ECO:0000256" key="10">
    <source>
        <dbReference type="ARBA" id="ARBA00023136"/>
    </source>
</evidence>
<keyword evidence="9" id="KW-0443">Lipid metabolism</keyword>
<dbReference type="Proteomes" id="UP000002281">
    <property type="component" value="Chromosome 24"/>
</dbReference>
<dbReference type="Ensembl" id="ENSECAT00000089054.1">
    <property type="protein sequence ID" value="ENSECAP00000070915.1"/>
    <property type="gene ID" value="ENSECAG00000055708.1"/>
</dbReference>
<keyword evidence="7" id="KW-1133">Transmembrane helix</keyword>
<evidence type="ECO:0000256" key="6">
    <source>
        <dbReference type="ARBA" id="ARBA00022955"/>
    </source>
</evidence>
<evidence type="ECO:0000256" key="3">
    <source>
        <dbReference type="ARBA" id="ARBA00022516"/>
    </source>
</evidence>
<accession>A0A9L0S453</accession>
<evidence type="ECO:0000313" key="14">
    <source>
        <dbReference type="Proteomes" id="UP000002281"/>
    </source>
</evidence>
<comment type="similarity">
    <text evidence="2">Belongs to the ERG28 family.</text>
</comment>
<reference evidence="13" key="3">
    <citation type="submission" date="2025-09" db="UniProtKB">
        <authorList>
            <consortium name="Ensembl"/>
        </authorList>
    </citation>
    <scope>IDENTIFICATION</scope>
    <source>
        <strain evidence="13">Thoroughbred</strain>
    </source>
</reference>
<dbReference type="PANTHER" id="PTHR15451">
    <property type="entry name" value="ERGOSTEROL BIOSYNTHETIC PROTEIN 28-RELATED"/>
    <property type="match status" value="1"/>
</dbReference>
<evidence type="ECO:0000256" key="2">
    <source>
        <dbReference type="ARBA" id="ARBA00005377"/>
    </source>
</evidence>
<dbReference type="InterPro" id="IPR005352">
    <property type="entry name" value="Erg28"/>
</dbReference>
<sequence length="179" mass="20072">MRCVASLSKCSTEYRDTHKSSGAGNTWGVWGIRQTGYWLLGEDPDDLGKRNSERSQKVPGEPRFCAPWRRLGNTVGISGRRDVDLVWKFSGRKPSLSGAMSRFLNVLRSWLVMVAITATGNTLQSFRDHAFLHEKLYTGQPGLALPSCVGFFLRLASFMVPKVVQQFQAHIPTMSHLEK</sequence>
<keyword evidence="12" id="KW-0753">Steroid metabolism</keyword>
<dbReference type="GO" id="GO:0016126">
    <property type="term" value="P:sterol biosynthetic process"/>
    <property type="evidence" value="ECO:0007669"/>
    <property type="project" value="UniProtKB-KW"/>
</dbReference>
<proteinExistence type="inferred from homology"/>
<evidence type="ECO:0000256" key="12">
    <source>
        <dbReference type="ARBA" id="ARBA00023221"/>
    </source>
</evidence>
<name>A0A9L0S453_HORSE</name>
<dbReference type="GO" id="GO:0005789">
    <property type="term" value="C:endoplasmic reticulum membrane"/>
    <property type="evidence" value="ECO:0007669"/>
    <property type="project" value="UniProtKB-SubCell"/>
</dbReference>